<evidence type="ECO:0000256" key="2">
    <source>
        <dbReference type="ARBA" id="ARBA00010312"/>
    </source>
</evidence>
<evidence type="ECO:0000256" key="1">
    <source>
        <dbReference type="ARBA" id="ARBA00001942"/>
    </source>
</evidence>
<accession>A0A060DY76</accession>
<evidence type="ECO:0000256" key="7">
    <source>
        <dbReference type="SAM" id="MobiDB-lite"/>
    </source>
</evidence>
<dbReference type="InterPro" id="IPR041954">
    <property type="entry name" value="CT_DMSOR/BSOR/TMAOR"/>
</dbReference>
<dbReference type="Gene3D" id="3.40.50.740">
    <property type="match status" value="1"/>
</dbReference>
<evidence type="ECO:0000259" key="9">
    <source>
        <dbReference type="Pfam" id="PF01568"/>
    </source>
</evidence>
<dbReference type="GO" id="GO:0009055">
    <property type="term" value="F:electron transfer activity"/>
    <property type="evidence" value="ECO:0007669"/>
    <property type="project" value="TreeGrafter"/>
</dbReference>
<feature type="domain" description="Molybdopterin oxidoreductase N-terminal" evidence="10">
    <location>
        <begin position="3"/>
        <end position="39"/>
    </location>
</feature>
<name>A0A060DY76_9PROT</name>
<dbReference type="Pfam" id="PF00384">
    <property type="entry name" value="Molybdopterin"/>
    <property type="match status" value="1"/>
</dbReference>
<reference evidence="11 12" key="1">
    <citation type="journal article" date="2014" name="Genome Announc.">
        <title>Complete Genome Sequence of the Model Rhizosphere Strain Azospirillum brasilense Az39, Successfully Applied in Agriculture.</title>
        <authorList>
            <person name="Rivera D."/>
            <person name="Revale S."/>
            <person name="Molina R."/>
            <person name="Gualpa J."/>
            <person name="Puente M."/>
            <person name="Maroniche G."/>
            <person name="Paris G."/>
            <person name="Baker D."/>
            <person name="Clavijo B."/>
            <person name="McLay K."/>
            <person name="Spaepen S."/>
            <person name="Perticari A."/>
            <person name="Vazquez M."/>
            <person name="Wisniewski-Dye F."/>
            <person name="Watkins C."/>
            <person name="Martinez-Abarca F."/>
            <person name="Vanderleyden J."/>
            <person name="Cassan F."/>
        </authorList>
    </citation>
    <scope>NUCLEOTIDE SEQUENCE [LARGE SCALE GENOMIC DNA]</scope>
    <source>
        <strain evidence="11 12">Az39</strain>
        <plasmid evidence="11">AbAZ39_p3</plasmid>
    </source>
</reference>
<dbReference type="InterPro" id="IPR006655">
    <property type="entry name" value="Mopterin_OxRdtase_prok_CS"/>
</dbReference>
<dbReference type="Proteomes" id="UP000027186">
    <property type="component" value="Plasmid AbAZ39_p3"/>
</dbReference>
<dbReference type="GO" id="GO:0043546">
    <property type="term" value="F:molybdopterin cofactor binding"/>
    <property type="evidence" value="ECO:0007669"/>
    <property type="project" value="InterPro"/>
</dbReference>
<dbReference type="InterPro" id="IPR006656">
    <property type="entry name" value="Mopterin_OxRdtase"/>
</dbReference>
<feature type="region of interest" description="Disordered" evidence="7">
    <location>
        <begin position="747"/>
        <end position="775"/>
    </location>
</feature>
<keyword evidence="4" id="KW-0479">Metal-binding</keyword>
<dbReference type="InterPro" id="IPR041460">
    <property type="entry name" value="Molybdopterin_N"/>
</dbReference>
<dbReference type="Gene3D" id="2.40.40.20">
    <property type="match status" value="1"/>
</dbReference>
<keyword evidence="11" id="KW-0614">Plasmid</keyword>
<dbReference type="PROSITE" id="PS00932">
    <property type="entry name" value="MOLYBDOPTERIN_PROK_3"/>
    <property type="match status" value="1"/>
</dbReference>
<dbReference type="InterPro" id="IPR050612">
    <property type="entry name" value="Prok_Mopterin_Oxidored"/>
</dbReference>
<dbReference type="InterPro" id="IPR009010">
    <property type="entry name" value="Asp_de-COase-like_dom_sf"/>
</dbReference>
<dbReference type="EMBL" id="CP007796">
    <property type="protein sequence ID" value="AIB16008.1"/>
    <property type="molecule type" value="Genomic_DNA"/>
</dbReference>
<geneLocation type="plasmid" evidence="11 12">
    <name>AbAZ39_p3</name>
</geneLocation>
<comment type="similarity">
    <text evidence="2">Belongs to the prokaryotic molybdopterin-containing oxidoreductase family.</text>
</comment>
<keyword evidence="6" id="KW-0560">Oxidoreductase</keyword>
<protein>
    <submittedName>
        <fullName evidence="11">Biotin transporter BioY</fullName>
    </submittedName>
</protein>
<comment type="cofactor">
    <cofactor evidence="1">
        <name>Mo-bis(molybdopterin guanine dinucleotide)</name>
        <dbReference type="ChEBI" id="CHEBI:60539"/>
    </cofactor>
</comment>
<organism evidence="11 12">
    <name type="scientific">Azospirillum argentinense</name>
    <dbReference type="NCBI Taxonomy" id="2970906"/>
    <lineage>
        <taxon>Bacteria</taxon>
        <taxon>Pseudomonadati</taxon>
        <taxon>Pseudomonadota</taxon>
        <taxon>Alphaproteobacteria</taxon>
        <taxon>Rhodospirillales</taxon>
        <taxon>Azospirillaceae</taxon>
        <taxon>Azospirillum</taxon>
    </lineage>
</organism>
<evidence type="ECO:0000313" key="12">
    <source>
        <dbReference type="Proteomes" id="UP000027186"/>
    </source>
</evidence>
<feature type="compositionally biased region" description="Basic and acidic residues" evidence="7">
    <location>
        <begin position="766"/>
        <end position="775"/>
    </location>
</feature>
<evidence type="ECO:0000259" key="10">
    <source>
        <dbReference type="Pfam" id="PF18364"/>
    </source>
</evidence>
<dbReference type="Gene3D" id="3.40.228.10">
    <property type="entry name" value="Dimethylsulfoxide Reductase, domain 2"/>
    <property type="match status" value="1"/>
</dbReference>
<evidence type="ECO:0000256" key="5">
    <source>
        <dbReference type="ARBA" id="ARBA00022764"/>
    </source>
</evidence>
<dbReference type="CDD" id="cd02793">
    <property type="entry name" value="MopB_CT_DMSOR-BSOR-TMAOR"/>
    <property type="match status" value="1"/>
</dbReference>
<dbReference type="AlphaFoldDB" id="A0A060DY76"/>
<dbReference type="PANTHER" id="PTHR43742">
    <property type="entry name" value="TRIMETHYLAMINE-N-OXIDE REDUCTASE"/>
    <property type="match status" value="1"/>
</dbReference>
<evidence type="ECO:0000256" key="6">
    <source>
        <dbReference type="ARBA" id="ARBA00023002"/>
    </source>
</evidence>
<gene>
    <name evidence="11" type="ORF">ABAZ39_29585</name>
</gene>
<dbReference type="KEGG" id="abq:ABAZ39_29585"/>
<dbReference type="Gene3D" id="3.90.55.10">
    <property type="entry name" value="Dimethylsulfoxide Reductase, domain 3"/>
    <property type="match status" value="1"/>
</dbReference>
<proteinExistence type="inferred from homology"/>
<feature type="domain" description="Molybdopterin dinucleotide-binding" evidence="9">
    <location>
        <begin position="620"/>
        <end position="739"/>
    </location>
</feature>
<dbReference type="GO" id="GO:0016491">
    <property type="term" value="F:oxidoreductase activity"/>
    <property type="evidence" value="ECO:0007669"/>
    <property type="project" value="UniProtKB-KW"/>
</dbReference>
<dbReference type="Pfam" id="PF01568">
    <property type="entry name" value="Molydop_binding"/>
    <property type="match status" value="1"/>
</dbReference>
<sequence length="775" mass="84082">MLTATHWGVYRPRVERGRLAALDPMPWDADPSPIGRSMVEGITASSRIRRPAVRAGWLRAGPDSRPNSREGRGREPFVEVPWDEALDLVAGELERVRRIHGNTAIYGGSYGWGSAGRFHHAQSQIHRFMNAVGGCVTHRDSYSLGAARVLLPHILGTIDDLLPAQTAWSSLERHGELFVAFGGLPAKNAQVGSGGASDHILRPALRRLRAAGMRFVNVSPVRQDLEDVPEAEWLAIRPGTDAALMLALSHTLVTEGLHDPDFLDRCTVGFEPFRRYLLGEADGRPKDAGWAAAITGLPAGSIRDLARRMAWHRTTVNVAWSLQRAVHGEQPFWAAVALAALLGQIGTPGGGLGIGYGTLNGHGSDRRVFSGPRLPQGMNPVSAFIPVARIADLLLNPGGGCTYDGRWVTYPDIRLVYWAGGNAFHHHQDLNRLIRAWRRPETIVVQDPFWTAQAKFADIVLPATTPLERDDIGGSAGDRFLIAMKRAVPPVGEARDDYAIFSALAERLGVGDAYTDRRSVEDWLRHLYEESRGRAERAGVELPPFDRFWEDGLFEIPPAPEKVFLKAFRTDPERSLLPTPSGRIEIASATIAGFGIPDCPGHPVWLAPPADLRPSATHPLHLLSNQPRTRLHSQYDHGTVSRASKIAGREPILINPQDAAARGIADGDVVRVFNGRGAFLAGAVLSEGIRAGVLQIATGAWYDPLEPDRDGSADKHGNPNLVTPDIGASGLSQGCAAQSAAVEVERWDGDAPPVTAFDPPRFVTRGGEDHSGEHA</sequence>
<dbReference type="GO" id="GO:0009061">
    <property type="term" value="P:anaerobic respiration"/>
    <property type="evidence" value="ECO:0007669"/>
    <property type="project" value="TreeGrafter"/>
</dbReference>
<dbReference type="Pfam" id="PF18364">
    <property type="entry name" value="Molybdopterin_N"/>
    <property type="match status" value="1"/>
</dbReference>
<evidence type="ECO:0000256" key="3">
    <source>
        <dbReference type="ARBA" id="ARBA00022505"/>
    </source>
</evidence>
<dbReference type="GO" id="GO:0030151">
    <property type="term" value="F:molybdenum ion binding"/>
    <property type="evidence" value="ECO:0007669"/>
    <property type="project" value="TreeGrafter"/>
</dbReference>
<dbReference type="PANTHER" id="PTHR43742:SF10">
    <property type="entry name" value="TRIMETHYLAMINE-N-OXIDE REDUCTASE 2"/>
    <property type="match status" value="1"/>
</dbReference>
<keyword evidence="5" id="KW-0574">Periplasm</keyword>
<evidence type="ECO:0000259" key="8">
    <source>
        <dbReference type="Pfam" id="PF00384"/>
    </source>
</evidence>
<dbReference type="SUPFAM" id="SSF50692">
    <property type="entry name" value="ADC-like"/>
    <property type="match status" value="1"/>
</dbReference>
<dbReference type="GO" id="GO:0030288">
    <property type="term" value="C:outer membrane-bounded periplasmic space"/>
    <property type="evidence" value="ECO:0007669"/>
    <property type="project" value="TreeGrafter"/>
</dbReference>
<dbReference type="InterPro" id="IPR006657">
    <property type="entry name" value="MoPterin_dinucl-bd_dom"/>
</dbReference>
<keyword evidence="3" id="KW-0500">Molybdenum</keyword>
<evidence type="ECO:0000256" key="4">
    <source>
        <dbReference type="ARBA" id="ARBA00022723"/>
    </source>
</evidence>
<dbReference type="RefSeq" id="WP_040137676.1">
    <property type="nucleotide sequence ID" value="NZ_CP007796.1"/>
</dbReference>
<evidence type="ECO:0000313" key="11">
    <source>
        <dbReference type="EMBL" id="AIB16008.1"/>
    </source>
</evidence>
<dbReference type="SUPFAM" id="SSF53706">
    <property type="entry name" value="Formate dehydrogenase/DMSO reductase, domains 1-3"/>
    <property type="match status" value="1"/>
</dbReference>
<feature type="domain" description="Molybdopterin oxidoreductase" evidence="8">
    <location>
        <begin position="47"/>
        <end position="507"/>
    </location>
</feature>